<accession>A0ABP9QQQ1</accession>
<sequence>MDLPVGGRFVSGVVAEIVVGTFSASLTVACAPSIAADDGRSPVCVVEPHAVTKVPTARSAGTSTVADRADGMPLVNDLMILLTRSGSPGSCYIFEKCSFRHSGGQRLFET</sequence>
<name>A0ABP9QQQ1_9PSEU</name>
<proteinExistence type="predicted"/>
<evidence type="ECO:0000313" key="1">
    <source>
        <dbReference type="EMBL" id="GAA5165570.1"/>
    </source>
</evidence>
<dbReference type="EMBL" id="BAABIB010000075">
    <property type="protein sequence ID" value="GAA5165570.1"/>
    <property type="molecule type" value="Genomic_DNA"/>
</dbReference>
<comment type="caution">
    <text evidence="1">The sequence shown here is derived from an EMBL/GenBank/DDBJ whole genome shotgun (WGS) entry which is preliminary data.</text>
</comment>
<protein>
    <recommendedName>
        <fullName evidence="3">Secreted protein</fullName>
    </recommendedName>
</protein>
<gene>
    <name evidence="1" type="ORF">GCM10023214_36800</name>
</gene>
<organism evidence="1 2">
    <name type="scientific">Amycolatopsis dongchuanensis</name>
    <dbReference type="NCBI Taxonomy" id="1070866"/>
    <lineage>
        <taxon>Bacteria</taxon>
        <taxon>Bacillati</taxon>
        <taxon>Actinomycetota</taxon>
        <taxon>Actinomycetes</taxon>
        <taxon>Pseudonocardiales</taxon>
        <taxon>Pseudonocardiaceae</taxon>
        <taxon>Amycolatopsis</taxon>
    </lineage>
</organism>
<evidence type="ECO:0008006" key="3">
    <source>
        <dbReference type="Google" id="ProtNLM"/>
    </source>
</evidence>
<reference evidence="2" key="1">
    <citation type="journal article" date="2019" name="Int. J. Syst. Evol. Microbiol.">
        <title>The Global Catalogue of Microorganisms (GCM) 10K type strain sequencing project: providing services to taxonomists for standard genome sequencing and annotation.</title>
        <authorList>
            <consortium name="The Broad Institute Genomics Platform"/>
            <consortium name="The Broad Institute Genome Sequencing Center for Infectious Disease"/>
            <person name="Wu L."/>
            <person name="Ma J."/>
        </authorList>
    </citation>
    <scope>NUCLEOTIDE SEQUENCE [LARGE SCALE GENOMIC DNA]</scope>
    <source>
        <strain evidence="2">JCM 18054</strain>
    </source>
</reference>
<dbReference type="Proteomes" id="UP001500192">
    <property type="component" value="Unassembled WGS sequence"/>
</dbReference>
<keyword evidence="2" id="KW-1185">Reference proteome</keyword>
<evidence type="ECO:0000313" key="2">
    <source>
        <dbReference type="Proteomes" id="UP001500192"/>
    </source>
</evidence>